<dbReference type="InterPro" id="IPR027417">
    <property type="entry name" value="P-loop_NTPase"/>
</dbReference>
<keyword evidence="2" id="KW-1185">Reference proteome</keyword>
<reference evidence="2" key="2">
    <citation type="submission" date="2015-01" db="EMBL/GenBank/DDBJ databases">
        <title>Evolutionary Origins and Diversification of the Mycorrhizal Mutualists.</title>
        <authorList>
            <consortium name="DOE Joint Genome Institute"/>
            <consortium name="Mycorrhizal Genomics Consortium"/>
            <person name="Kohler A."/>
            <person name="Kuo A."/>
            <person name="Nagy L.G."/>
            <person name="Floudas D."/>
            <person name="Copeland A."/>
            <person name="Barry K.W."/>
            <person name="Cichocki N."/>
            <person name="Veneault-Fourrey C."/>
            <person name="LaButti K."/>
            <person name="Lindquist E.A."/>
            <person name="Lipzen A."/>
            <person name="Lundell T."/>
            <person name="Morin E."/>
            <person name="Murat C."/>
            <person name="Riley R."/>
            <person name="Ohm R."/>
            <person name="Sun H."/>
            <person name="Tunlid A."/>
            <person name="Henrissat B."/>
            <person name="Grigoriev I.V."/>
            <person name="Hibbett D.S."/>
            <person name="Martin F."/>
        </authorList>
    </citation>
    <scope>NUCLEOTIDE SEQUENCE [LARGE SCALE GENOMIC DNA]</scope>
    <source>
        <strain evidence="2">F 1598</strain>
    </source>
</reference>
<dbReference type="HOGENOM" id="CLU_1636050_0_0_1"/>
<dbReference type="STRING" id="765440.A0A0C3B3K0"/>
<reference evidence="1 2" key="1">
    <citation type="submission" date="2014-04" db="EMBL/GenBank/DDBJ databases">
        <authorList>
            <consortium name="DOE Joint Genome Institute"/>
            <person name="Kuo A."/>
            <person name="Tarkka M."/>
            <person name="Buscot F."/>
            <person name="Kohler A."/>
            <person name="Nagy L.G."/>
            <person name="Floudas D."/>
            <person name="Copeland A."/>
            <person name="Barry K.W."/>
            <person name="Cichocki N."/>
            <person name="Veneault-Fourrey C."/>
            <person name="LaButti K."/>
            <person name="Lindquist E.A."/>
            <person name="Lipzen A."/>
            <person name="Lundell T."/>
            <person name="Morin E."/>
            <person name="Murat C."/>
            <person name="Sun H."/>
            <person name="Tunlid A."/>
            <person name="Henrissat B."/>
            <person name="Grigoriev I.V."/>
            <person name="Hibbett D.S."/>
            <person name="Martin F."/>
            <person name="Nordberg H.P."/>
            <person name="Cantor M.N."/>
            <person name="Hua S.X."/>
        </authorList>
    </citation>
    <scope>NUCLEOTIDE SEQUENCE [LARGE SCALE GENOMIC DNA]</scope>
    <source>
        <strain evidence="1 2">F 1598</strain>
    </source>
</reference>
<gene>
    <name evidence="1" type="ORF">PILCRDRAFT_748330</name>
</gene>
<dbReference type="OrthoDB" id="8954335at2759"/>
<dbReference type="Gene3D" id="3.40.50.300">
    <property type="entry name" value="P-loop containing nucleotide triphosphate hydrolases"/>
    <property type="match status" value="1"/>
</dbReference>
<protein>
    <submittedName>
        <fullName evidence="1">Uncharacterized protein</fullName>
    </submittedName>
</protein>
<dbReference type="AlphaFoldDB" id="A0A0C3B3K0"/>
<organism evidence="1 2">
    <name type="scientific">Piloderma croceum (strain F 1598)</name>
    <dbReference type="NCBI Taxonomy" id="765440"/>
    <lineage>
        <taxon>Eukaryota</taxon>
        <taxon>Fungi</taxon>
        <taxon>Dikarya</taxon>
        <taxon>Basidiomycota</taxon>
        <taxon>Agaricomycotina</taxon>
        <taxon>Agaricomycetes</taxon>
        <taxon>Agaricomycetidae</taxon>
        <taxon>Atheliales</taxon>
        <taxon>Atheliaceae</taxon>
        <taxon>Piloderma</taxon>
    </lineage>
</organism>
<dbReference type="Proteomes" id="UP000054166">
    <property type="component" value="Unassembled WGS sequence"/>
</dbReference>
<evidence type="ECO:0000313" key="1">
    <source>
        <dbReference type="EMBL" id="KIM71862.1"/>
    </source>
</evidence>
<dbReference type="InParanoid" id="A0A0C3B3K0"/>
<evidence type="ECO:0000313" key="2">
    <source>
        <dbReference type="Proteomes" id="UP000054166"/>
    </source>
</evidence>
<proteinExistence type="predicted"/>
<accession>A0A0C3B3K0</accession>
<sequence length="162" mass="18840">MIADWLVKTYKGQLNLATIIYLHRIIDNRMSCSLQTNLEMFKSLCGQETMPNVVIATTMWRRVWGTEGEEREATLKSDYWADMIAQGCRVERFQDTYESAWHIIGNLKQDMTSDEKELRARGVASRAARFKAKLSRSANEERVQRGIVGLIRTFFGLRSLWR</sequence>
<name>A0A0C3B3K0_PILCF</name>
<dbReference type="EMBL" id="KN833197">
    <property type="protein sequence ID" value="KIM71862.1"/>
    <property type="molecule type" value="Genomic_DNA"/>
</dbReference>